<dbReference type="EMBL" id="GL833915">
    <property type="protein sequence ID" value="EGB01995.1"/>
    <property type="molecule type" value="Genomic_DNA"/>
</dbReference>
<dbReference type="KEGG" id="aaf:AURANDRAFT_69297"/>
<dbReference type="AlphaFoldDB" id="F0YSB4"/>
<dbReference type="Proteomes" id="UP000002729">
    <property type="component" value="Unassembled WGS sequence"/>
</dbReference>
<dbReference type="SUPFAM" id="SSF69318">
    <property type="entry name" value="Integrin alpha N-terminal domain"/>
    <property type="match status" value="1"/>
</dbReference>
<dbReference type="InterPro" id="IPR013517">
    <property type="entry name" value="FG-GAP"/>
</dbReference>
<gene>
    <name evidence="2" type="ORF">AURANDRAFT_69297</name>
</gene>
<dbReference type="PANTHER" id="PTHR44103">
    <property type="entry name" value="PROPROTEIN CONVERTASE P"/>
    <property type="match status" value="1"/>
</dbReference>
<evidence type="ECO:0000313" key="3">
    <source>
        <dbReference type="Proteomes" id="UP000002729"/>
    </source>
</evidence>
<organism evidence="3">
    <name type="scientific">Aureococcus anophagefferens</name>
    <name type="common">Harmful bloom alga</name>
    <dbReference type="NCBI Taxonomy" id="44056"/>
    <lineage>
        <taxon>Eukaryota</taxon>
        <taxon>Sar</taxon>
        <taxon>Stramenopiles</taxon>
        <taxon>Ochrophyta</taxon>
        <taxon>Pelagophyceae</taxon>
        <taxon>Pelagomonadales</taxon>
        <taxon>Pelagomonadaceae</taxon>
        <taxon>Aureococcus</taxon>
    </lineage>
</organism>
<proteinExistence type="predicted"/>
<dbReference type="InParanoid" id="F0YSB4"/>
<feature type="non-terminal residue" evidence="2">
    <location>
        <position position="1"/>
    </location>
</feature>
<dbReference type="InterPro" id="IPR028994">
    <property type="entry name" value="Integrin_alpha_N"/>
</dbReference>
<accession>F0YSB4</accession>
<evidence type="ECO:0000313" key="2">
    <source>
        <dbReference type="EMBL" id="EGB01995.1"/>
    </source>
</evidence>
<dbReference type="PANTHER" id="PTHR44103:SF1">
    <property type="entry name" value="PROPROTEIN CONVERTASE P"/>
    <property type="match status" value="1"/>
</dbReference>
<keyword evidence="3" id="KW-1185">Reference proteome</keyword>
<dbReference type="Pfam" id="PF13517">
    <property type="entry name" value="FG-GAP_3"/>
    <property type="match status" value="2"/>
</dbReference>
<sequence length="483" mass="50529">SFTERIITTLADFAYSVFAIDVDGDGDVDVLSASFSDDTVAWYENDGSQSFTERVITTLAEWACSVFAIDVDGDGDVDALSASYHDDTIAWYEYDAGEDDEPPVFAKHVITTLADEGNTVFAVDLDGDGDVDALSASYNDDTVAWYENDGSQSFARRIITNSADAAISVFAIDVDGDGDVDALSASRDDDTVAWYENDGSQSFTDRAISNSADGRGGVYAIDLDGDGDVDVLSASQYDDTVAWYENECGPHAPSPSPTPRPTALCTSVTFAERVITDSADGGNSVFAIDVELVDGLGAEASRVAGLDEPVELSFDADAGDAAACVTWDGVAWVADANVTLTASDASSASCASTHLSCFAVAAVVVGGSSSDSLCRRLRAAAGSGLYGSRSYKAWLLAQLVGWAALGLFAADQAAGLWVAAKSSKPRSPRHAVLLEACSTPKAQIVAPALALAGLRCAYFAFPMFEARDRVVCVELGADVRALA</sequence>
<name>F0YSB4_AURAN</name>
<dbReference type="GeneID" id="20227395"/>
<dbReference type="RefSeq" id="XP_009043306.1">
    <property type="nucleotide sequence ID" value="XM_009045058.1"/>
</dbReference>
<keyword evidence="1" id="KW-0732">Signal</keyword>
<evidence type="ECO:0008006" key="4">
    <source>
        <dbReference type="Google" id="ProtNLM"/>
    </source>
</evidence>
<reference evidence="2 3" key="1">
    <citation type="journal article" date="2011" name="Proc. Natl. Acad. Sci. U.S.A.">
        <title>Niche of harmful alga Aureococcus anophagefferens revealed through ecogenomics.</title>
        <authorList>
            <person name="Gobler C.J."/>
            <person name="Berry D.L."/>
            <person name="Dyhrman S.T."/>
            <person name="Wilhelm S.W."/>
            <person name="Salamov A."/>
            <person name="Lobanov A.V."/>
            <person name="Zhang Y."/>
            <person name="Collier J.L."/>
            <person name="Wurch L.L."/>
            <person name="Kustka A.B."/>
            <person name="Dill B.D."/>
            <person name="Shah M."/>
            <person name="VerBerkmoes N.C."/>
            <person name="Kuo A."/>
            <person name="Terry A."/>
            <person name="Pangilinan J."/>
            <person name="Lindquist E.A."/>
            <person name="Lucas S."/>
            <person name="Paulsen I.T."/>
            <person name="Hattenrath-Lehmann T.K."/>
            <person name="Talmage S.C."/>
            <person name="Walker E.A."/>
            <person name="Koch F."/>
            <person name="Burson A.M."/>
            <person name="Marcoval M.A."/>
            <person name="Tang Y.Z."/>
            <person name="Lecleir G.R."/>
            <person name="Coyne K.J."/>
            <person name="Berg G.M."/>
            <person name="Bertrand E.M."/>
            <person name="Saito M.A."/>
            <person name="Gladyshev V.N."/>
            <person name="Grigoriev I.V."/>
        </authorList>
    </citation>
    <scope>NUCLEOTIDE SEQUENCE [LARGE SCALE GENOMIC DNA]</scope>
    <source>
        <strain evidence="3">CCMP 1984</strain>
    </source>
</reference>
<dbReference type="OrthoDB" id="10022113at2759"/>
<feature type="non-terminal residue" evidence="2">
    <location>
        <position position="483"/>
    </location>
</feature>
<protein>
    <recommendedName>
        <fullName evidence="4">GPS domain-containing protein</fullName>
    </recommendedName>
</protein>
<evidence type="ECO:0000256" key="1">
    <source>
        <dbReference type="ARBA" id="ARBA00022729"/>
    </source>
</evidence>